<accession>A0A9E8N869</accession>
<evidence type="ECO:0000313" key="1">
    <source>
        <dbReference type="EMBL" id="WAC11695.1"/>
    </source>
</evidence>
<dbReference type="Pfam" id="PF14054">
    <property type="entry name" value="DUF4249"/>
    <property type="match status" value="1"/>
</dbReference>
<dbReference type="EMBL" id="CP112998">
    <property type="protein sequence ID" value="WAC11695.1"/>
    <property type="molecule type" value="Genomic_DNA"/>
</dbReference>
<protein>
    <submittedName>
        <fullName evidence="1">DUF4249 domain-containing protein</fullName>
    </submittedName>
</protein>
<gene>
    <name evidence="1" type="ORF">ON006_28675</name>
</gene>
<organism evidence="1 2">
    <name type="scientific">Dyadobacter pollutisoli</name>
    <dbReference type="NCBI Taxonomy" id="2910158"/>
    <lineage>
        <taxon>Bacteria</taxon>
        <taxon>Pseudomonadati</taxon>
        <taxon>Bacteroidota</taxon>
        <taxon>Cytophagia</taxon>
        <taxon>Cytophagales</taxon>
        <taxon>Spirosomataceae</taxon>
        <taxon>Dyadobacter</taxon>
    </lineage>
</organism>
<name>A0A9E8N869_9BACT</name>
<sequence length="376" mass="42053">MGIRSITLCALLAVLFAVMYSCIEPFSPPEVNSDENYLVIDGFLNVGNDTSKIELRHSQNVNQNKAPIIETGAKLTVEQETGEKYEFIESGGGLYSLPPRQYNMAGKYRLRVKTKDGQEYLSEYVTVSVTPVIDSLTYKLDAGQNAMVFYVNTHDAQGKTQFYRWKFEETWEYRSAYGTYLEVINEQVVTRTQDINRCWANKNSGSILLGSTVKLTSDVIKNLPLNIVPVSTNKLYIKYSILVKQYGLSRPAFEYWTSLSKTTQGTGSLFDPQPSQVTGNIYNTTDSKKLAFGYFSASTQETKRITITPNLGTYPRCFAPDTLPIVCPPRSSDCATKTPQLLLSYYGMRSDSVLTAPASCADCRTEGGTTNRPSFW</sequence>
<dbReference type="RefSeq" id="WP_244821612.1">
    <property type="nucleotide sequence ID" value="NZ_CP112998.1"/>
</dbReference>
<dbReference type="PROSITE" id="PS51257">
    <property type="entry name" value="PROKAR_LIPOPROTEIN"/>
    <property type="match status" value="1"/>
</dbReference>
<dbReference type="AlphaFoldDB" id="A0A9E8N869"/>
<dbReference type="Proteomes" id="UP001164653">
    <property type="component" value="Chromosome"/>
</dbReference>
<dbReference type="KEGG" id="dpf:ON006_28675"/>
<proteinExistence type="predicted"/>
<evidence type="ECO:0000313" key="2">
    <source>
        <dbReference type="Proteomes" id="UP001164653"/>
    </source>
</evidence>
<dbReference type="InterPro" id="IPR025345">
    <property type="entry name" value="DUF4249"/>
</dbReference>
<keyword evidence="2" id="KW-1185">Reference proteome</keyword>
<reference evidence="1" key="1">
    <citation type="submission" date="2022-11" db="EMBL/GenBank/DDBJ databases">
        <title>Dyadobacter pollutisoli sp. nov., isolated from plastic dumped soil.</title>
        <authorList>
            <person name="Kim J.M."/>
            <person name="Kim K.R."/>
            <person name="Lee J.K."/>
            <person name="Hao L."/>
            <person name="Jeon C.O."/>
        </authorList>
    </citation>
    <scope>NUCLEOTIDE SEQUENCE</scope>
    <source>
        <strain evidence="1">U1</strain>
    </source>
</reference>